<dbReference type="Proteomes" id="UP001188597">
    <property type="component" value="Unassembled WGS sequence"/>
</dbReference>
<dbReference type="EMBL" id="JAVXUP010000177">
    <property type="protein sequence ID" value="KAK3035351.1"/>
    <property type="molecule type" value="Genomic_DNA"/>
</dbReference>
<evidence type="ECO:0000313" key="2">
    <source>
        <dbReference type="Proteomes" id="UP001188597"/>
    </source>
</evidence>
<sequence length="195" mass="21249">MSTSRGGSEPQLLPLFLSHRREFQVEKLRSPNIHSVARLPAFRRVWSPEDVLVPELVIVEPHEAAVEVDAAGDGRHAGLEPGLGLVVARRAVLLREIRVAPCEAVDVGRRQLCGIAYQALGADAAVQVLHYPGEGRDVLVNRPATDVLGSDREGANKKVDKIMKMRRYVAASPPSFECSCSNVSLLSLFTFASFV</sequence>
<organism evidence="1 2">
    <name type="scientific">Escallonia herrerae</name>
    <dbReference type="NCBI Taxonomy" id="1293975"/>
    <lineage>
        <taxon>Eukaryota</taxon>
        <taxon>Viridiplantae</taxon>
        <taxon>Streptophyta</taxon>
        <taxon>Embryophyta</taxon>
        <taxon>Tracheophyta</taxon>
        <taxon>Spermatophyta</taxon>
        <taxon>Magnoliopsida</taxon>
        <taxon>eudicotyledons</taxon>
        <taxon>Gunneridae</taxon>
        <taxon>Pentapetalae</taxon>
        <taxon>asterids</taxon>
        <taxon>campanulids</taxon>
        <taxon>Escalloniales</taxon>
        <taxon>Escalloniaceae</taxon>
        <taxon>Escallonia</taxon>
    </lineage>
</organism>
<comment type="caution">
    <text evidence="1">The sequence shown here is derived from an EMBL/GenBank/DDBJ whole genome shotgun (WGS) entry which is preliminary data.</text>
</comment>
<proteinExistence type="predicted"/>
<evidence type="ECO:0000313" key="1">
    <source>
        <dbReference type="EMBL" id="KAK3035351.1"/>
    </source>
</evidence>
<accession>A0AA88WWJ7</accession>
<dbReference type="AlphaFoldDB" id="A0AA88WWJ7"/>
<name>A0AA88WWJ7_9ASTE</name>
<protein>
    <submittedName>
        <fullName evidence="1">Uncharacterized protein</fullName>
    </submittedName>
</protein>
<keyword evidence="2" id="KW-1185">Reference proteome</keyword>
<reference evidence="1" key="1">
    <citation type="submission" date="2022-12" db="EMBL/GenBank/DDBJ databases">
        <title>Draft genome assemblies for two species of Escallonia (Escalloniales).</title>
        <authorList>
            <person name="Chanderbali A."/>
            <person name="Dervinis C."/>
            <person name="Anghel I."/>
            <person name="Soltis D."/>
            <person name="Soltis P."/>
            <person name="Zapata F."/>
        </authorList>
    </citation>
    <scope>NUCLEOTIDE SEQUENCE</scope>
    <source>
        <strain evidence="1">UCBG64.0493</strain>
        <tissue evidence="1">Leaf</tissue>
    </source>
</reference>
<gene>
    <name evidence="1" type="ORF">RJ639_034059</name>
</gene>